<dbReference type="InterPro" id="IPR001816">
    <property type="entry name" value="Transl_elong_EFTs/EF1B"/>
</dbReference>
<comment type="subunit">
    <text evidence="9">Associates transiently with chloroplast polysomes.</text>
</comment>
<feature type="region of interest" description="Disordered" evidence="14">
    <location>
        <begin position="488"/>
        <end position="520"/>
    </location>
</feature>
<dbReference type="PANTHER" id="PTHR11741">
    <property type="entry name" value="ELONGATION FACTOR TS"/>
    <property type="match status" value="1"/>
</dbReference>
<dbReference type="InterPro" id="IPR003029">
    <property type="entry name" value="S1_domain"/>
</dbReference>
<dbReference type="NCBIfam" id="TIGR00116">
    <property type="entry name" value="tsf"/>
    <property type="match status" value="3"/>
</dbReference>
<dbReference type="InterPro" id="IPR036402">
    <property type="entry name" value="EF-Ts_dimer_sf"/>
</dbReference>
<dbReference type="FunFam" id="1.10.286.20:FF:000001">
    <property type="entry name" value="Elongation factor Ts"/>
    <property type="match status" value="2"/>
</dbReference>
<dbReference type="GO" id="GO:0009507">
    <property type="term" value="C:chloroplast"/>
    <property type="evidence" value="ECO:0007669"/>
    <property type="project" value="UniProtKB-SubCell"/>
</dbReference>
<organism evidence="16 17">
    <name type="scientific">Riccia fluitans</name>
    <dbReference type="NCBI Taxonomy" id="41844"/>
    <lineage>
        <taxon>Eukaryota</taxon>
        <taxon>Viridiplantae</taxon>
        <taxon>Streptophyta</taxon>
        <taxon>Embryophyta</taxon>
        <taxon>Marchantiophyta</taxon>
        <taxon>Marchantiopsida</taxon>
        <taxon>Marchantiidae</taxon>
        <taxon>Marchantiales</taxon>
        <taxon>Ricciaceae</taxon>
        <taxon>Riccia</taxon>
    </lineage>
</organism>
<keyword evidence="7 12" id="KW-0648">Protein biosynthesis</keyword>
<evidence type="ECO:0000256" key="10">
    <source>
        <dbReference type="ARBA" id="ARBA00065253"/>
    </source>
</evidence>
<keyword evidence="3" id="KW-0150">Chloroplast</keyword>
<dbReference type="Gene3D" id="2.40.50.140">
    <property type="entry name" value="Nucleic acid-binding proteins"/>
    <property type="match status" value="2"/>
</dbReference>
<name>A0ABD1ZDC4_9MARC</name>
<reference evidence="16 17" key="1">
    <citation type="submission" date="2024-09" db="EMBL/GenBank/DDBJ databases">
        <title>Chromosome-scale assembly of Riccia fluitans.</title>
        <authorList>
            <person name="Paukszto L."/>
            <person name="Sawicki J."/>
            <person name="Karawczyk K."/>
            <person name="Piernik-Szablinska J."/>
            <person name="Szczecinska M."/>
            <person name="Mazdziarz M."/>
        </authorList>
    </citation>
    <scope>NUCLEOTIDE SEQUENCE [LARGE SCALE GENOMIC DNA]</scope>
    <source>
        <strain evidence="16">Rf_01</strain>
        <tissue evidence="16">Aerial parts of the thallus</tissue>
    </source>
</reference>
<comment type="function">
    <text evidence="8 12 13">Associates with the EF-Tu.GDP complex and induces the exchange of GDP to GTP. It remains bound to the aminoacyl-tRNA.EF-Tu.GTP complex up to the GTP hydrolysis stage on the ribosome.</text>
</comment>
<comment type="caution">
    <text evidence="16">The sequence shown here is derived from an EMBL/GenBank/DDBJ whole genome shotgun (WGS) entry which is preliminary data.</text>
</comment>
<evidence type="ECO:0000256" key="8">
    <source>
        <dbReference type="ARBA" id="ARBA00025453"/>
    </source>
</evidence>
<feature type="domain" description="S1 motif" evidence="15">
    <location>
        <begin position="283"/>
        <end position="350"/>
    </location>
</feature>
<feature type="region of interest" description="Disordered" evidence="14">
    <location>
        <begin position="96"/>
        <end position="146"/>
    </location>
</feature>
<dbReference type="FunFam" id="2.40.50.140:FF:000051">
    <property type="entry name" value="RNA-binding transcriptional accessory protein"/>
    <property type="match status" value="1"/>
</dbReference>
<feature type="compositionally biased region" description="Basic and acidic residues" evidence="14">
    <location>
        <begin position="405"/>
        <end position="414"/>
    </location>
</feature>
<feature type="compositionally biased region" description="Low complexity" evidence="14">
    <location>
        <begin position="511"/>
        <end position="520"/>
    </location>
</feature>
<gene>
    <name evidence="12" type="primary">EFTS</name>
    <name evidence="16" type="ORF">R1flu_012531</name>
</gene>
<dbReference type="PROSITE" id="PS01126">
    <property type="entry name" value="EF_TS_1"/>
    <property type="match status" value="2"/>
</dbReference>
<evidence type="ECO:0000256" key="13">
    <source>
        <dbReference type="RuleBase" id="RU000642"/>
    </source>
</evidence>
<dbReference type="InterPro" id="IPR014039">
    <property type="entry name" value="Transl_elong_EFTs/EF1B_dimer"/>
</dbReference>
<proteinExistence type="inferred from homology"/>
<evidence type="ECO:0000256" key="1">
    <source>
        <dbReference type="ARBA" id="ARBA00004229"/>
    </source>
</evidence>
<keyword evidence="5" id="KW-0677">Repeat</keyword>
<feature type="compositionally biased region" description="Acidic residues" evidence="14">
    <location>
        <begin position="391"/>
        <end position="401"/>
    </location>
</feature>
<evidence type="ECO:0000313" key="17">
    <source>
        <dbReference type="Proteomes" id="UP001605036"/>
    </source>
</evidence>
<dbReference type="EMBL" id="JBHFFA010000002">
    <property type="protein sequence ID" value="KAL2644944.1"/>
    <property type="molecule type" value="Genomic_DNA"/>
</dbReference>
<sequence>MASPAALLCSTGTVQTICHSTPNSSANAWQGRRSVLSGSALNRPSTEAKVDGASVKTSLPASVYESRRRVGVRHLVRSGPARHVFTAAVEGSVAVEEPSTKSEVVVEAAPEEQVPETAPESSSAPQRKGRNNRRGNTRGKREEPTVPVEAVVPGAVFTGKVTTIQPFGAFVNFGAFTDGLVHISKLSSSYVSNVSDVVTVGQEVQVTVIDIDSNASRIALSMVGKEEEGSGRQQAGGRGAGERTRSQEENGGRPVNRGKTAGRGNQNKRDEQPKKPPTKLVKGQAVEGTVKNAARGGVYVLLPEEEEGFLKYTEIPGGENMAPEAGLQVGQKVNATVLRIDRGRIFLSMKPTVDLKNVNNTINKGADAGATNPFEIAFRALDLIPAKEEVAAEEPVEEEAAVAEASREEEHAETEPVEAVVEETASASSEAPAGDFSEETKPQEVAADEIPAEVTTEAAAAAAPETVDEKVEEVTEAPVVEATTPAPVEEKVEEVASSSAPAEEKAEEVTEAPLAEAATPAPVEKVDEVAEAPAPVVEAAAPAPVEEMVEQASALPAAEEKTGGVSAAIVKKLRDETGAGMMDCKKALAECNGDVEKARDFLRKKGLASADKKASRIASEGLIGSYVHDSRIGVLIEVNCETDFVARGQAFRDLVADLGMQVVASPQVKYVSVEDIPAEIISKETELEMQREDLASKPEAVRAKIVQGRVSKRMNEFVLLEQPYIRDDSILVKDLVKQTISTLGENIKVRRFERYNLGEGLQKKSEDFAAEVAAQTAKTVEAPPKEEAAPAPAVEAAPAAPAVAVSAAVVRELREATGAGMMECKKALAASNNDFQKATEYLRKKGLASADKKASRIASEGLIGSYIHNGVIGVLVEVNCETDFVARSEKFKDLVRDIAMQVAACPLLTAVSVEDVPASFVEAEKAIELGKEDLAKKPEAVRAKIVEGRINKRLAELALLEQPFIKDDTKLVKDYVKETVAALGENIQVRRFIRFNLGEGIEKKEVDFAAEVAAQTGQTS</sequence>
<keyword evidence="4" id="KW-0934">Plastid</keyword>
<keyword evidence="12" id="KW-0496">Mitochondrion</keyword>
<evidence type="ECO:0000256" key="9">
    <source>
        <dbReference type="ARBA" id="ARBA00063456"/>
    </source>
</evidence>
<dbReference type="InterPro" id="IPR009060">
    <property type="entry name" value="UBA-like_sf"/>
</dbReference>
<dbReference type="HAMAP" id="MF_00050">
    <property type="entry name" value="EF_Ts"/>
    <property type="match status" value="2"/>
</dbReference>
<dbReference type="Pfam" id="PF00889">
    <property type="entry name" value="EF_TS"/>
    <property type="match status" value="2"/>
</dbReference>
<dbReference type="FunFam" id="1.10.8.10:FF:000001">
    <property type="entry name" value="Elongation factor Ts"/>
    <property type="match status" value="2"/>
</dbReference>
<dbReference type="SUPFAM" id="SSF54713">
    <property type="entry name" value="Elongation factor Ts (EF-Ts), dimerisation domain"/>
    <property type="match status" value="2"/>
</dbReference>
<dbReference type="SUPFAM" id="SSF50249">
    <property type="entry name" value="Nucleic acid-binding proteins"/>
    <property type="match status" value="2"/>
</dbReference>
<dbReference type="SUPFAM" id="SSF46934">
    <property type="entry name" value="UBA-like"/>
    <property type="match status" value="2"/>
</dbReference>
<evidence type="ECO:0000256" key="14">
    <source>
        <dbReference type="SAM" id="MobiDB-lite"/>
    </source>
</evidence>
<dbReference type="CDD" id="cd14275">
    <property type="entry name" value="UBA_EF-Ts"/>
    <property type="match status" value="2"/>
</dbReference>
<comment type="subunit">
    <text evidence="11">Component of the chloroplast ribosome 30S and 70S subunits, as well as polysomes.</text>
</comment>
<dbReference type="Gene3D" id="3.30.479.20">
    <property type="entry name" value="Elongation factor Ts, dimerisation domain"/>
    <property type="match status" value="2"/>
</dbReference>
<evidence type="ECO:0000256" key="11">
    <source>
        <dbReference type="ARBA" id="ARBA00065880"/>
    </source>
</evidence>
<dbReference type="Gene3D" id="1.10.286.20">
    <property type="match status" value="2"/>
</dbReference>
<dbReference type="PROSITE" id="PS01127">
    <property type="entry name" value="EF_TS_2"/>
    <property type="match status" value="2"/>
</dbReference>
<dbReference type="InterPro" id="IPR018101">
    <property type="entry name" value="Transl_elong_Ts_CS"/>
</dbReference>
<accession>A0ABD1ZDC4</accession>
<comment type="subunit">
    <text evidence="10">Component of the chloroplast ribosome 70S subunit, and at low levels, present in polysomes.</text>
</comment>
<evidence type="ECO:0000259" key="15">
    <source>
        <dbReference type="PROSITE" id="PS50126"/>
    </source>
</evidence>
<dbReference type="Proteomes" id="UP001605036">
    <property type="component" value="Unassembled WGS sequence"/>
</dbReference>
<feature type="region of interest" description="Disordered" evidence="14">
    <location>
        <begin position="222"/>
        <end position="286"/>
    </location>
</feature>
<dbReference type="PROSITE" id="PS50126">
    <property type="entry name" value="S1"/>
    <property type="match status" value="2"/>
</dbReference>
<dbReference type="CDD" id="cd00164">
    <property type="entry name" value="S1_like"/>
    <property type="match status" value="1"/>
</dbReference>
<evidence type="ECO:0000256" key="12">
    <source>
        <dbReference type="HAMAP-Rule" id="MF_03135"/>
    </source>
</evidence>
<dbReference type="Gene3D" id="1.10.8.10">
    <property type="entry name" value="DNA helicase RuvA subunit, C-terminal domain"/>
    <property type="match status" value="2"/>
</dbReference>
<evidence type="ECO:0000256" key="5">
    <source>
        <dbReference type="ARBA" id="ARBA00022737"/>
    </source>
</evidence>
<evidence type="ECO:0000313" key="16">
    <source>
        <dbReference type="EMBL" id="KAL2644944.1"/>
    </source>
</evidence>
<feature type="compositionally biased region" description="Low complexity" evidence="14">
    <location>
        <begin position="417"/>
        <end position="433"/>
    </location>
</feature>
<keyword evidence="6 12" id="KW-0251">Elongation factor</keyword>
<evidence type="ECO:0000256" key="2">
    <source>
        <dbReference type="ARBA" id="ARBA00005532"/>
    </source>
</evidence>
<comment type="similarity">
    <text evidence="2 12 13">Belongs to the EF-Ts family.</text>
</comment>
<dbReference type="GO" id="GO:0003746">
    <property type="term" value="F:translation elongation factor activity"/>
    <property type="evidence" value="ECO:0007669"/>
    <property type="project" value="UniProtKB-UniRule"/>
</dbReference>
<dbReference type="AlphaFoldDB" id="A0ABD1ZDC4"/>
<dbReference type="PANTHER" id="PTHR11741:SF10">
    <property type="entry name" value="POLYPROTEIN OF EF-TS, CHLOROPLASTIC"/>
    <property type="match status" value="1"/>
</dbReference>
<keyword evidence="17" id="KW-1185">Reference proteome</keyword>
<feature type="compositionally biased region" description="Basic residues" evidence="14">
    <location>
        <begin position="127"/>
        <end position="138"/>
    </location>
</feature>
<evidence type="ECO:0000256" key="4">
    <source>
        <dbReference type="ARBA" id="ARBA00022640"/>
    </source>
</evidence>
<feature type="domain" description="S1 motif" evidence="15">
    <location>
        <begin position="154"/>
        <end position="223"/>
    </location>
</feature>
<dbReference type="InterPro" id="IPR012340">
    <property type="entry name" value="NA-bd_OB-fold"/>
</dbReference>
<dbReference type="SMART" id="SM00316">
    <property type="entry name" value="S1"/>
    <property type="match status" value="2"/>
</dbReference>
<feature type="compositionally biased region" description="Basic and acidic residues" evidence="14">
    <location>
        <begin position="240"/>
        <end position="251"/>
    </location>
</feature>
<evidence type="ECO:0000256" key="3">
    <source>
        <dbReference type="ARBA" id="ARBA00022528"/>
    </source>
</evidence>
<evidence type="ECO:0000256" key="7">
    <source>
        <dbReference type="ARBA" id="ARBA00022917"/>
    </source>
</evidence>
<dbReference type="GO" id="GO:0005739">
    <property type="term" value="C:mitochondrion"/>
    <property type="evidence" value="ECO:0007669"/>
    <property type="project" value="UniProtKB-SubCell"/>
</dbReference>
<comment type="subcellular location">
    <subcellularLocation>
        <location evidence="12">Mitochondrion</location>
    </subcellularLocation>
    <subcellularLocation>
        <location evidence="1">Plastid</location>
        <location evidence="1">Chloroplast</location>
    </subcellularLocation>
</comment>
<protein>
    <recommendedName>
        <fullName evidence="12">Elongation factor Ts, mitochondrial</fullName>
        <shortName evidence="12">EF-Ts</shortName>
        <shortName evidence="12">EF-TsMt</shortName>
    </recommendedName>
</protein>
<dbReference type="Pfam" id="PF00575">
    <property type="entry name" value="S1"/>
    <property type="match status" value="2"/>
</dbReference>
<evidence type="ECO:0000256" key="6">
    <source>
        <dbReference type="ARBA" id="ARBA00022768"/>
    </source>
</evidence>
<dbReference type="GO" id="GO:0003729">
    <property type="term" value="F:mRNA binding"/>
    <property type="evidence" value="ECO:0007669"/>
    <property type="project" value="UniProtKB-ARBA"/>
</dbReference>
<feature type="region of interest" description="Disordered" evidence="14">
    <location>
        <begin position="389"/>
        <end position="445"/>
    </location>
</feature>